<keyword evidence="2" id="KW-1185">Reference proteome</keyword>
<protein>
    <submittedName>
        <fullName evidence="1">Uncharacterized protein</fullName>
    </submittedName>
</protein>
<proteinExistence type="predicted"/>
<evidence type="ECO:0000313" key="1">
    <source>
        <dbReference type="EMBL" id="EAZ94028.1"/>
    </source>
</evidence>
<reference evidence="1 2" key="1">
    <citation type="submission" date="2007-03" db="EMBL/GenBank/DDBJ databases">
        <authorList>
            <person name="Stal L."/>
            <person name="Ferriera S."/>
            <person name="Johnson J."/>
            <person name="Kravitz S."/>
            <person name="Beeson K."/>
            <person name="Sutton G."/>
            <person name="Rogers Y.-H."/>
            <person name="Friedman R."/>
            <person name="Frazier M."/>
            <person name="Venter J.C."/>
        </authorList>
    </citation>
    <scope>NUCLEOTIDE SEQUENCE [LARGE SCALE GENOMIC DNA]</scope>
    <source>
        <strain evidence="1 2">CCY0110</strain>
    </source>
</reference>
<dbReference type="EMBL" id="AAXW01000002">
    <property type="protein sequence ID" value="EAZ94028.1"/>
    <property type="molecule type" value="Genomic_DNA"/>
</dbReference>
<dbReference type="Proteomes" id="UP000003781">
    <property type="component" value="Unassembled WGS sequence"/>
</dbReference>
<gene>
    <name evidence="1" type="ORF">CY0110_19572</name>
</gene>
<name>A3IJP6_9CHRO</name>
<dbReference type="AlphaFoldDB" id="A3IJP6"/>
<sequence>MATTINISAYPLTEIRTHRG</sequence>
<organism evidence="1 2">
    <name type="scientific">Crocosphaera chwakensis CCY0110</name>
    <dbReference type="NCBI Taxonomy" id="391612"/>
    <lineage>
        <taxon>Bacteria</taxon>
        <taxon>Bacillati</taxon>
        <taxon>Cyanobacteriota</taxon>
        <taxon>Cyanophyceae</taxon>
        <taxon>Oscillatoriophycideae</taxon>
        <taxon>Chroococcales</taxon>
        <taxon>Aphanothecaceae</taxon>
        <taxon>Crocosphaera</taxon>
        <taxon>Crocosphaera chwakensis</taxon>
    </lineage>
</organism>
<comment type="caution">
    <text evidence="1">The sequence shown here is derived from an EMBL/GenBank/DDBJ whole genome shotgun (WGS) entry which is preliminary data.</text>
</comment>
<accession>A3IJP6</accession>
<evidence type="ECO:0000313" key="2">
    <source>
        <dbReference type="Proteomes" id="UP000003781"/>
    </source>
</evidence>